<dbReference type="InParanoid" id="A0A482XJX3"/>
<name>A0A482XJX3_LAOST</name>
<sequence length="110" mass="12813">MAKKAFQERLKEIQMSDFDAKVYDQFYSTVAKQIQSLRVILSSVQAKTKERQWNRHQTSGELDDSKLIEGITGEKNIYRRRAEKDPEFGSPQTKPKRIKLVVDVSGSMYR</sequence>
<dbReference type="STRING" id="195883.A0A482XJX3"/>
<dbReference type="Proteomes" id="UP000291343">
    <property type="component" value="Unassembled WGS sequence"/>
</dbReference>
<evidence type="ECO:0000313" key="1">
    <source>
        <dbReference type="EMBL" id="RZF45840.1"/>
    </source>
</evidence>
<dbReference type="AlphaFoldDB" id="A0A482XJX3"/>
<comment type="caution">
    <text evidence="1">The sequence shown here is derived from an EMBL/GenBank/DDBJ whole genome shotgun (WGS) entry which is preliminary data.</text>
</comment>
<dbReference type="InterPro" id="IPR039891">
    <property type="entry name" value="VWA8"/>
</dbReference>
<reference evidence="1 2" key="1">
    <citation type="journal article" date="2017" name="Gigascience">
        <title>Genome sequence of the small brown planthopper, Laodelphax striatellus.</title>
        <authorList>
            <person name="Zhu J."/>
            <person name="Jiang F."/>
            <person name="Wang X."/>
            <person name="Yang P."/>
            <person name="Bao Y."/>
            <person name="Zhao W."/>
            <person name="Wang W."/>
            <person name="Lu H."/>
            <person name="Wang Q."/>
            <person name="Cui N."/>
            <person name="Li J."/>
            <person name="Chen X."/>
            <person name="Luo L."/>
            <person name="Yu J."/>
            <person name="Kang L."/>
            <person name="Cui F."/>
        </authorList>
    </citation>
    <scope>NUCLEOTIDE SEQUENCE [LARGE SCALE GENOMIC DNA]</scope>
    <source>
        <strain evidence="1">Lst14</strain>
    </source>
</reference>
<dbReference type="OrthoDB" id="5186at2759"/>
<gene>
    <name evidence="1" type="ORF">LSTR_LSTR015398</name>
</gene>
<keyword evidence="2" id="KW-1185">Reference proteome</keyword>
<protein>
    <submittedName>
        <fullName evidence="1">Uncharacterized protein</fullName>
    </submittedName>
</protein>
<dbReference type="GO" id="GO:0005737">
    <property type="term" value="C:cytoplasm"/>
    <property type="evidence" value="ECO:0007669"/>
    <property type="project" value="TreeGrafter"/>
</dbReference>
<dbReference type="PANTHER" id="PTHR21610">
    <property type="entry name" value="VON WILLEBRAND FACTOR A DOMAIN-CONTAINING PROTEIN 8"/>
    <property type="match status" value="1"/>
</dbReference>
<dbReference type="EMBL" id="QKKF02007848">
    <property type="protein sequence ID" value="RZF45840.1"/>
    <property type="molecule type" value="Genomic_DNA"/>
</dbReference>
<proteinExistence type="predicted"/>
<evidence type="ECO:0000313" key="2">
    <source>
        <dbReference type="Proteomes" id="UP000291343"/>
    </source>
</evidence>
<organism evidence="1 2">
    <name type="scientific">Laodelphax striatellus</name>
    <name type="common">Small brown planthopper</name>
    <name type="synonym">Delphax striatella</name>
    <dbReference type="NCBI Taxonomy" id="195883"/>
    <lineage>
        <taxon>Eukaryota</taxon>
        <taxon>Metazoa</taxon>
        <taxon>Ecdysozoa</taxon>
        <taxon>Arthropoda</taxon>
        <taxon>Hexapoda</taxon>
        <taxon>Insecta</taxon>
        <taxon>Pterygota</taxon>
        <taxon>Neoptera</taxon>
        <taxon>Paraneoptera</taxon>
        <taxon>Hemiptera</taxon>
        <taxon>Auchenorrhyncha</taxon>
        <taxon>Fulgoroidea</taxon>
        <taxon>Delphacidae</taxon>
        <taxon>Criomorphinae</taxon>
        <taxon>Laodelphax</taxon>
    </lineage>
</organism>
<accession>A0A482XJX3</accession>
<dbReference type="PANTHER" id="PTHR21610:SF9">
    <property type="entry name" value="VON WILLEBRAND FACTOR A DOMAIN-CONTAINING PROTEIN 8"/>
    <property type="match status" value="1"/>
</dbReference>